<comment type="caution">
    <text evidence="1">The sequence shown here is derived from an EMBL/GenBank/DDBJ whole genome shotgun (WGS) entry which is preliminary data.</text>
</comment>
<protein>
    <submittedName>
        <fullName evidence="1">Uncharacterized protein</fullName>
    </submittedName>
</protein>
<dbReference type="Proteomes" id="UP000699042">
    <property type="component" value="Unassembled WGS sequence"/>
</dbReference>
<accession>A0A9P7QVU0</accession>
<organism evidence="1 2">
    <name type="scientific">Colletotrichum scovillei</name>
    <dbReference type="NCBI Taxonomy" id="1209932"/>
    <lineage>
        <taxon>Eukaryota</taxon>
        <taxon>Fungi</taxon>
        <taxon>Dikarya</taxon>
        <taxon>Ascomycota</taxon>
        <taxon>Pezizomycotina</taxon>
        <taxon>Sordariomycetes</taxon>
        <taxon>Hypocreomycetidae</taxon>
        <taxon>Glomerellales</taxon>
        <taxon>Glomerellaceae</taxon>
        <taxon>Colletotrichum</taxon>
        <taxon>Colletotrichum acutatum species complex</taxon>
    </lineage>
</organism>
<evidence type="ECO:0000313" key="1">
    <source>
        <dbReference type="EMBL" id="KAG7042391.1"/>
    </source>
</evidence>
<evidence type="ECO:0000313" key="2">
    <source>
        <dbReference type="Proteomes" id="UP000699042"/>
    </source>
</evidence>
<proteinExistence type="predicted"/>
<dbReference type="EMBL" id="JAESDN010000013">
    <property type="protein sequence ID" value="KAG7042391.1"/>
    <property type="molecule type" value="Genomic_DNA"/>
</dbReference>
<gene>
    <name evidence="1" type="ORF">JMJ77_010490</name>
</gene>
<dbReference type="AlphaFoldDB" id="A0A9P7QVU0"/>
<reference evidence="1" key="1">
    <citation type="submission" date="2021-05" db="EMBL/GenBank/DDBJ databases">
        <title>Comparative genomics of three Colletotrichum scovillei strains and genetic complementation revealed genes involved fungal growth and virulence on chili pepper.</title>
        <authorList>
            <person name="Hsieh D.-K."/>
            <person name="Chuang S.-C."/>
            <person name="Chen C.-Y."/>
            <person name="Chao Y.-T."/>
            <person name="Lu M.-Y.J."/>
            <person name="Lee M.-H."/>
            <person name="Shih M.-C."/>
        </authorList>
    </citation>
    <scope>NUCLEOTIDE SEQUENCE</scope>
    <source>
        <strain evidence="1">Coll-153</strain>
    </source>
</reference>
<name>A0A9P7QVU0_9PEZI</name>
<keyword evidence="2" id="KW-1185">Reference proteome</keyword>
<sequence length="17" mass="2154">MPYLLMDDDTCRYVQKY</sequence>